<evidence type="ECO:0000256" key="1">
    <source>
        <dbReference type="SAM" id="MobiDB-lite"/>
    </source>
</evidence>
<protein>
    <submittedName>
        <fullName evidence="3 4">Uncharacterized protein</fullName>
    </submittedName>
</protein>
<evidence type="ECO:0000313" key="2">
    <source>
        <dbReference type="Proteomes" id="UP000095280"/>
    </source>
</evidence>
<organism evidence="2 4">
    <name type="scientific">Macrostomum lignano</name>
    <dbReference type="NCBI Taxonomy" id="282301"/>
    <lineage>
        <taxon>Eukaryota</taxon>
        <taxon>Metazoa</taxon>
        <taxon>Spiralia</taxon>
        <taxon>Lophotrochozoa</taxon>
        <taxon>Platyhelminthes</taxon>
        <taxon>Rhabditophora</taxon>
        <taxon>Macrostomorpha</taxon>
        <taxon>Macrostomida</taxon>
        <taxon>Macrostomidae</taxon>
        <taxon>Macrostomum</taxon>
    </lineage>
</organism>
<keyword evidence="2" id="KW-1185">Reference proteome</keyword>
<reference evidence="3 4" key="1">
    <citation type="submission" date="2016-11" db="UniProtKB">
        <authorList>
            <consortium name="WormBaseParasite"/>
        </authorList>
    </citation>
    <scope>IDENTIFICATION</scope>
</reference>
<dbReference type="WBParaSite" id="maker-uti_cns_0046767-snap-gene-0.2-mRNA-1">
    <property type="protein sequence ID" value="maker-uti_cns_0046767-snap-gene-0.2-mRNA-1"/>
    <property type="gene ID" value="maker-uti_cns_0046767-snap-gene-0.2"/>
</dbReference>
<dbReference type="WBParaSite" id="maker-uti_cns_0005918-snap-gene-0.3-mRNA-1">
    <property type="protein sequence ID" value="maker-uti_cns_0005918-snap-gene-0.3-mRNA-1"/>
    <property type="gene ID" value="maker-uti_cns_0005918-snap-gene-0.3"/>
</dbReference>
<sequence>MQKSKQTASIGEKHLNDVTVINHSESLSREGIQRMMEACGKRRDPECLVCAILRKKLEASPDQKRMLLPIDIEVEQSRIVRQHFPLCTPPADLNRGSLDSTASIGQQALGADVSILKFGIGGVKNTGGDQPAAQKLPRDSQLSDPGAKQGGDTRALNYGLHNLIQEIDSEPNQNHQTVFKNLEQSQLNSLLAQVTCKDTLFKENESNAKLLRIEQELNDLMNREDVARLTQDSKPGSGVGGVTSKKINHEHGY</sequence>
<dbReference type="Proteomes" id="UP000095280">
    <property type="component" value="Unplaced"/>
</dbReference>
<evidence type="ECO:0000313" key="3">
    <source>
        <dbReference type="WBParaSite" id="maker-uti_cns_0005918-snap-gene-0.3-mRNA-1"/>
    </source>
</evidence>
<evidence type="ECO:0000313" key="4">
    <source>
        <dbReference type="WBParaSite" id="maker-uti_cns_0046767-snap-gene-0.2-mRNA-1"/>
    </source>
</evidence>
<accession>A0A1I8JB48</accession>
<proteinExistence type="predicted"/>
<feature type="region of interest" description="Disordered" evidence="1">
    <location>
        <begin position="230"/>
        <end position="253"/>
    </location>
</feature>
<dbReference type="AlphaFoldDB" id="A0A1I8JB48"/>
<feature type="region of interest" description="Disordered" evidence="1">
    <location>
        <begin position="127"/>
        <end position="152"/>
    </location>
</feature>
<name>A0A1I8JB48_9PLAT</name>